<dbReference type="InterPro" id="IPR029455">
    <property type="entry name" value="GHL15"/>
</dbReference>
<organism evidence="1 2">
    <name type="scientific">Roseibacillus persicicus</name>
    <dbReference type="NCBI Taxonomy" id="454148"/>
    <lineage>
        <taxon>Bacteria</taxon>
        <taxon>Pseudomonadati</taxon>
        <taxon>Verrucomicrobiota</taxon>
        <taxon>Verrucomicrobiia</taxon>
        <taxon>Verrucomicrobiales</taxon>
        <taxon>Verrucomicrobiaceae</taxon>
        <taxon>Roseibacillus</taxon>
    </lineage>
</organism>
<sequence length="403" mass="46073">MEMKFQEQGWLRMVIASLLAAAVGAAQGEGFVVRDDSPFAGKAYLPEFSWEVTPQYFMFGDGTKVLEPEQVQSIAERTDFICIEKSHAYRELGAAELGAKHEVAAFKAIKPEMKVLFYFNAAYAWPFTSYNQGITPQKIDQHPELKKFLIVDPKTGELAHRRNIYCFDVLNPEFREWWSDTVARGVRETGADGAFIDQMHGFSWLRKDRAREVQLAMGEMMGALKEKLGPEKILLANNVTDSNAKHVYPVVDAHMFEHYNAKLLTKEKLLQDWGQMARLAKDGKVSVFRIGVEAEHETTDENLATRGETIQMEALARERLEFYQACYLIGAQPYSYFQYGWGWNLSSGSLEVFPELHKPLGAPKGDFKRTEPAGWEFTREFEHARVWVDTEAREGRITWLDES</sequence>
<gene>
    <name evidence="1" type="ORF">GCM10007100_32290</name>
</gene>
<evidence type="ECO:0000313" key="1">
    <source>
        <dbReference type="EMBL" id="GHC62418.1"/>
    </source>
</evidence>
<dbReference type="SUPFAM" id="SSF51445">
    <property type="entry name" value="(Trans)glycosidases"/>
    <property type="match status" value="1"/>
</dbReference>
<dbReference type="AlphaFoldDB" id="A0A918TUF6"/>
<dbReference type="InterPro" id="IPR017853">
    <property type="entry name" value="GH"/>
</dbReference>
<reference evidence="1" key="1">
    <citation type="journal article" date="2014" name="Int. J. Syst. Evol. Microbiol.">
        <title>Complete genome sequence of Corynebacterium casei LMG S-19264T (=DSM 44701T), isolated from a smear-ripened cheese.</title>
        <authorList>
            <consortium name="US DOE Joint Genome Institute (JGI-PGF)"/>
            <person name="Walter F."/>
            <person name="Albersmeier A."/>
            <person name="Kalinowski J."/>
            <person name="Ruckert C."/>
        </authorList>
    </citation>
    <scope>NUCLEOTIDE SEQUENCE</scope>
    <source>
        <strain evidence="1">KCTC 12988</strain>
    </source>
</reference>
<dbReference type="Proteomes" id="UP000644507">
    <property type="component" value="Unassembled WGS sequence"/>
</dbReference>
<evidence type="ECO:0000313" key="2">
    <source>
        <dbReference type="Proteomes" id="UP000644507"/>
    </source>
</evidence>
<dbReference type="Gene3D" id="3.20.20.80">
    <property type="entry name" value="Glycosidases"/>
    <property type="match status" value="1"/>
</dbReference>
<keyword evidence="2" id="KW-1185">Reference proteome</keyword>
<dbReference type="Pfam" id="PF14885">
    <property type="entry name" value="GHL15"/>
    <property type="match status" value="1"/>
</dbReference>
<accession>A0A918TUF6</accession>
<comment type="caution">
    <text evidence="1">The sequence shown here is derived from an EMBL/GenBank/DDBJ whole genome shotgun (WGS) entry which is preliminary data.</text>
</comment>
<proteinExistence type="predicted"/>
<dbReference type="EMBL" id="BMXI01000015">
    <property type="protein sequence ID" value="GHC62418.1"/>
    <property type="molecule type" value="Genomic_DNA"/>
</dbReference>
<name>A0A918TUF6_9BACT</name>
<reference evidence="1" key="2">
    <citation type="submission" date="2020-09" db="EMBL/GenBank/DDBJ databases">
        <authorList>
            <person name="Sun Q."/>
            <person name="Kim S."/>
        </authorList>
    </citation>
    <scope>NUCLEOTIDE SEQUENCE</scope>
    <source>
        <strain evidence="1">KCTC 12988</strain>
    </source>
</reference>
<protein>
    <submittedName>
        <fullName evidence="1">Uncharacterized protein</fullName>
    </submittedName>
</protein>